<evidence type="ECO:0000313" key="3">
    <source>
        <dbReference type="Proteomes" id="UP000008022"/>
    </source>
</evidence>
<name>A0A0E0Q6P4_ORYRU</name>
<evidence type="ECO:0000313" key="2">
    <source>
        <dbReference type="EnsemblPlants" id="ORUFI07G10400.1"/>
    </source>
</evidence>
<protein>
    <recommendedName>
        <fullName evidence="4">DUF834 domain-containing protein</fullName>
    </recommendedName>
</protein>
<reference evidence="2" key="2">
    <citation type="submission" date="2015-06" db="UniProtKB">
        <authorList>
            <consortium name="EnsemblPlants"/>
        </authorList>
    </citation>
    <scope>IDENTIFICATION</scope>
</reference>
<reference evidence="3" key="1">
    <citation type="submission" date="2013-06" db="EMBL/GenBank/DDBJ databases">
        <authorList>
            <person name="Zhao Q."/>
        </authorList>
    </citation>
    <scope>NUCLEOTIDE SEQUENCE</scope>
    <source>
        <strain evidence="3">cv. W1943</strain>
    </source>
</reference>
<keyword evidence="3" id="KW-1185">Reference proteome</keyword>
<dbReference type="AlphaFoldDB" id="A0A0E0Q6P4"/>
<feature type="region of interest" description="Disordered" evidence="1">
    <location>
        <begin position="74"/>
        <end position="114"/>
    </location>
</feature>
<accession>A0A0E0Q6P4</accession>
<evidence type="ECO:0000256" key="1">
    <source>
        <dbReference type="SAM" id="MobiDB-lite"/>
    </source>
</evidence>
<dbReference type="HOGENOM" id="CLU_1963213_0_0_1"/>
<evidence type="ECO:0008006" key="4">
    <source>
        <dbReference type="Google" id="ProtNLM"/>
    </source>
</evidence>
<dbReference type="Gramene" id="ORUFI07G10400.1">
    <property type="protein sequence ID" value="ORUFI07G10400.1"/>
    <property type="gene ID" value="ORUFI07G10400"/>
</dbReference>
<dbReference type="EnsemblPlants" id="ORUFI07G10400.1">
    <property type="protein sequence ID" value="ORUFI07G10400.1"/>
    <property type="gene ID" value="ORUFI07G10400"/>
</dbReference>
<proteinExistence type="predicted"/>
<sequence>MAQGTKIPSIPSPPIVVVTAALAEMDVAPWWRQHQGGGFSRGAMHTHASPARWRAEAASAWWRLECWRRRAEVEGGGGASAVETEVERRARTRDGASDGGDWGMQRCEGEGVAETPSARVGVGLVGWS</sequence>
<feature type="compositionally biased region" description="Basic and acidic residues" evidence="1">
    <location>
        <begin position="85"/>
        <end position="96"/>
    </location>
</feature>
<organism evidence="2 3">
    <name type="scientific">Oryza rufipogon</name>
    <name type="common">Brownbeard rice</name>
    <name type="synonym">Asian wild rice</name>
    <dbReference type="NCBI Taxonomy" id="4529"/>
    <lineage>
        <taxon>Eukaryota</taxon>
        <taxon>Viridiplantae</taxon>
        <taxon>Streptophyta</taxon>
        <taxon>Embryophyta</taxon>
        <taxon>Tracheophyta</taxon>
        <taxon>Spermatophyta</taxon>
        <taxon>Magnoliopsida</taxon>
        <taxon>Liliopsida</taxon>
        <taxon>Poales</taxon>
        <taxon>Poaceae</taxon>
        <taxon>BOP clade</taxon>
        <taxon>Oryzoideae</taxon>
        <taxon>Oryzeae</taxon>
        <taxon>Oryzinae</taxon>
        <taxon>Oryza</taxon>
    </lineage>
</organism>
<dbReference type="Proteomes" id="UP000008022">
    <property type="component" value="Unassembled WGS sequence"/>
</dbReference>